<comment type="subcellular location">
    <subcellularLocation>
        <location evidence="1">Nucleus</location>
    </subcellularLocation>
</comment>
<evidence type="ECO:0000256" key="2">
    <source>
        <dbReference type="ARBA" id="ARBA00023015"/>
    </source>
</evidence>
<dbReference type="InterPro" id="IPR040223">
    <property type="entry name" value="PAR_bZIP"/>
</dbReference>
<dbReference type="GO" id="GO:0000981">
    <property type="term" value="F:DNA-binding transcription factor activity, RNA polymerase II-specific"/>
    <property type="evidence" value="ECO:0007669"/>
    <property type="project" value="TreeGrafter"/>
</dbReference>
<reference evidence="7" key="1">
    <citation type="submission" date="2017-12" db="EMBL/GenBank/DDBJ databases">
        <title>Gene loss provides genomic basis for host adaptation in cereal stripe rust fungi.</title>
        <authorList>
            <person name="Xia C."/>
        </authorList>
    </citation>
    <scope>NUCLEOTIDE SEQUENCE [LARGE SCALE GENOMIC DNA]</scope>
    <source>
        <strain evidence="7">93-210</strain>
    </source>
</reference>
<dbReference type="SUPFAM" id="SSF52047">
    <property type="entry name" value="RNI-like"/>
    <property type="match status" value="1"/>
</dbReference>
<dbReference type="InterPro" id="IPR032675">
    <property type="entry name" value="LRR_dom_sf"/>
</dbReference>
<proteinExistence type="predicted"/>
<evidence type="ECO:0000256" key="6">
    <source>
        <dbReference type="SAM" id="MobiDB-lite"/>
    </source>
</evidence>
<dbReference type="GO" id="GO:0000978">
    <property type="term" value="F:RNA polymerase II cis-regulatory region sequence-specific DNA binding"/>
    <property type="evidence" value="ECO:0007669"/>
    <property type="project" value="TreeGrafter"/>
</dbReference>
<name>A0A2S4VXP7_9BASI</name>
<dbReference type="EMBL" id="PKSL01000019">
    <property type="protein sequence ID" value="POW14314.1"/>
    <property type="molecule type" value="Genomic_DNA"/>
</dbReference>
<keyword evidence="3" id="KW-0238">DNA-binding</keyword>
<dbReference type="Gene3D" id="3.80.10.10">
    <property type="entry name" value="Ribonuclease Inhibitor"/>
    <property type="match status" value="1"/>
</dbReference>
<evidence type="ECO:0000256" key="5">
    <source>
        <dbReference type="ARBA" id="ARBA00023242"/>
    </source>
</evidence>
<sequence>MTAKLTSLPDDVVSRIIDYCTDGRDRPIGTNRGDKQSQCPDQVTWPEGLPANPLLPLALVSRTFRQCAQARLFNKVRLKDQCEAYLFLQALTCTSTDEPGVRSTPINSCAEHDTTQGGELESVRSSDNSHSNLNQHGRLVRSIEFQWNVPSSMGMGGGSLVCDILRSCPLLENITIRITFLNHCEEPLLEALKSCPLVKNITIDTDIAWCSALQSQEAVTRLFNSWKSLETVDLSGICGWPVELDNTLMKPIPTLNCALQIIILTYPQLDGRELSLLLKSSIESIRTLRIHRPRSKLDRTGLCQILKECTGPKLESLTVELNNTWYLIPSCENDKNSNDPVKNRGLFDIAFKSSLAPLRNLTYLNISGNLVGSEFFNLLPQSIVTLELDDCRVSGTALSNALSSWRGIDGVEIATGLTLPSRSHPWMDVSNGYRTYAGAQSETNTNVGSYFSLPIQKWHSDEIALLTAFHMLERHFHFSDSEEEEDHDDDDHQGNVTDGSDSSGSELSSYLESLYHYKSHIPHATQAILRFE</sequence>
<evidence type="ECO:0000256" key="3">
    <source>
        <dbReference type="ARBA" id="ARBA00023125"/>
    </source>
</evidence>
<accession>A0A2S4VXP7</accession>
<protein>
    <submittedName>
        <fullName evidence="7">Uncharacterized protein</fullName>
    </submittedName>
</protein>
<dbReference type="GO" id="GO:0005634">
    <property type="term" value="C:nucleus"/>
    <property type="evidence" value="ECO:0007669"/>
    <property type="project" value="UniProtKB-SubCell"/>
</dbReference>
<organism evidence="7 8">
    <name type="scientific">Puccinia striiformis</name>
    <dbReference type="NCBI Taxonomy" id="27350"/>
    <lineage>
        <taxon>Eukaryota</taxon>
        <taxon>Fungi</taxon>
        <taxon>Dikarya</taxon>
        <taxon>Basidiomycota</taxon>
        <taxon>Pucciniomycotina</taxon>
        <taxon>Pucciniomycetes</taxon>
        <taxon>Pucciniales</taxon>
        <taxon>Pucciniaceae</taxon>
        <taxon>Puccinia</taxon>
    </lineage>
</organism>
<dbReference type="VEuPathDB" id="FungiDB:PSTT_03119"/>
<evidence type="ECO:0000256" key="1">
    <source>
        <dbReference type="ARBA" id="ARBA00004123"/>
    </source>
</evidence>
<keyword evidence="5" id="KW-0539">Nucleus</keyword>
<evidence type="ECO:0000313" key="8">
    <source>
        <dbReference type="Proteomes" id="UP000239156"/>
    </source>
</evidence>
<dbReference type="PANTHER" id="PTHR11988:SF27">
    <property type="entry name" value="GH27708P"/>
    <property type="match status" value="1"/>
</dbReference>
<keyword evidence="4" id="KW-0804">Transcription</keyword>
<dbReference type="PANTHER" id="PTHR11988">
    <property type="entry name" value="THYROTROPH EMBRYONIC FACTOR RELATED"/>
    <property type="match status" value="1"/>
</dbReference>
<feature type="region of interest" description="Disordered" evidence="6">
    <location>
        <begin position="106"/>
        <end position="133"/>
    </location>
</feature>
<evidence type="ECO:0000313" key="7">
    <source>
        <dbReference type="EMBL" id="POW14314.1"/>
    </source>
</evidence>
<comment type="caution">
    <text evidence="7">The sequence shown here is derived from an EMBL/GenBank/DDBJ whole genome shotgun (WGS) entry which is preliminary data.</text>
</comment>
<dbReference type="Proteomes" id="UP000239156">
    <property type="component" value="Unassembled WGS sequence"/>
</dbReference>
<keyword evidence="2" id="KW-0805">Transcription regulation</keyword>
<evidence type="ECO:0000256" key="4">
    <source>
        <dbReference type="ARBA" id="ARBA00023163"/>
    </source>
</evidence>
<feature type="compositionally biased region" description="Acidic residues" evidence="6">
    <location>
        <begin position="481"/>
        <end position="491"/>
    </location>
</feature>
<feature type="compositionally biased region" description="Polar residues" evidence="6">
    <location>
        <begin position="123"/>
        <end position="133"/>
    </location>
</feature>
<dbReference type="VEuPathDB" id="FungiDB:PSHT_10749"/>
<dbReference type="AlphaFoldDB" id="A0A2S4VXP7"/>
<gene>
    <name evidence="7" type="ORF">PSTT_03119</name>
</gene>
<keyword evidence="8" id="KW-1185">Reference proteome</keyword>
<feature type="region of interest" description="Disordered" evidence="6">
    <location>
        <begin position="479"/>
        <end position="505"/>
    </location>
</feature>